<dbReference type="STRING" id="36842.SAMN02194393_00313"/>
<keyword evidence="3" id="KW-1185">Reference proteome</keyword>
<reference evidence="2 3" key="1">
    <citation type="submission" date="2017-02" db="EMBL/GenBank/DDBJ databases">
        <authorList>
            <person name="Peterson S.W."/>
        </authorList>
    </citation>
    <scope>NUCLEOTIDE SEQUENCE [LARGE SCALE GENOMIC DNA]</scope>
    <source>
        <strain evidence="2 3">M1</strain>
    </source>
</reference>
<evidence type="ECO:0000256" key="1">
    <source>
        <dbReference type="SAM" id="Phobius"/>
    </source>
</evidence>
<gene>
    <name evidence="2" type="ORF">SAMN02194393_00313</name>
</gene>
<accession>A0A1T5IFL9</accession>
<evidence type="ECO:0000313" key="3">
    <source>
        <dbReference type="Proteomes" id="UP000190285"/>
    </source>
</evidence>
<protein>
    <recommendedName>
        <fullName evidence="4">TadE-like protein</fullName>
    </recommendedName>
</protein>
<sequence>MKKTYKRLNNGGSMTVEASVIFPIIILAIAAAIYICVLLYHHAYIKAVSNHVAQRGAACWSNISKMKIDSKDFRLETGKLKTSEELLKEDLYLSNKEEKIKIMKTYALYKLKKNNILESEISKLDINGDENIKDKVDIFIKDYIVYKELNVIIKNSYKIPFGESLKVFGLDDKYNIEVHSRSIIKNPAELIRNIDFTGDTLEEYEVTSDFIEKFKNTISIVKENIERFFSE</sequence>
<keyword evidence="1" id="KW-0812">Transmembrane</keyword>
<keyword evidence="1" id="KW-1133">Transmembrane helix</keyword>
<evidence type="ECO:0008006" key="4">
    <source>
        <dbReference type="Google" id="ProtNLM"/>
    </source>
</evidence>
<dbReference type="RefSeq" id="WP_079488812.1">
    <property type="nucleotide sequence ID" value="NZ_FUZT01000001.1"/>
</dbReference>
<organism evidence="2 3">
    <name type="scientific">Maledivibacter halophilus</name>
    <dbReference type="NCBI Taxonomy" id="36842"/>
    <lineage>
        <taxon>Bacteria</taxon>
        <taxon>Bacillati</taxon>
        <taxon>Bacillota</taxon>
        <taxon>Clostridia</taxon>
        <taxon>Peptostreptococcales</taxon>
        <taxon>Caminicellaceae</taxon>
        <taxon>Maledivibacter</taxon>
    </lineage>
</organism>
<evidence type="ECO:0000313" key="2">
    <source>
        <dbReference type="EMBL" id="SKC37813.1"/>
    </source>
</evidence>
<dbReference type="Proteomes" id="UP000190285">
    <property type="component" value="Unassembled WGS sequence"/>
</dbReference>
<dbReference type="AlphaFoldDB" id="A0A1T5IFL9"/>
<dbReference type="EMBL" id="FUZT01000001">
    <property type="protein sequence ID" value="SKC37813.1"/>
    <property type="molecule type" value="Genomic_DNA"/>
</dbReference>
<feature type="transmembrane region" description="Helical" evidence="1">
    <location>
        <begin position="20"/>
        <end position="40"/>
    </location>
</feature>
<dbReference type="OrthoDB" id="1739072at2"/>
<proteinExistence type="predicted"/>
<keyword evidence="1" id="KW-0472">Membrane</keyword>
<name>A0A1T5IFL9_9FIRM</name>